<proteinExistence type="predicted"/>
<name>A0A919K9U7_9ACTN</name>
<dbReference type="AlphaFoldDB" id="A0A919K9U7"/>
<protein>
    <submittedName>
        <fullName evidence="1">Uncharacterized protein</fullName>
    </submittedName>
</protein>
<accession>A0A919K9U7</accession>
<sequence length="128" mass="13997">MKDARLASFPTDAVRELEFMAKEFGLDGPRTPRPEFVGYVSGPWSIWAILEVRNKTVDTYVNYDAGHSVLRAPVWYLVRKAKLTGAGQPKNGALTRAGVQKSLAAQARALRLLLPLLLADGGTDLMGQ</sequence>
<reference evidence="1" key="1">
    <citation type="submission" date="2021-01" db="EMBL/GenBank/DDBJ databases">
        <title>Whole genome shotgun sequence of Actinoplanes rishiriensis NBRC 108556.</title>
        <authorList>
            <person name="Komaki H."/>
            <person name="Tamura T."/>
        </authorList>
    </citation>
    <scope>NUCLEOTIDE SEQUENCE</scope>
    <source>
        <strain evidence="1">NBRC 108556</strain>
    </source>
</reference>
<evidence type="ECO:0000313" key="2">
    <source>
        <dbReference type="Proteomes" id="UP000636960"/>
    </source>
</evidence>
<evidence type="ECO:0000313" key="1">
    <source>
        <dbReference type="EMBL" id="GIF02450.1"/>
    </source>
</evidence>
<comment type="caution">
    <text evidence="1">The sequence shown here is derived from an EMBL/GenBank/DDBJ whole genome shotgun (WGS) entry which is preliminary data.</text>
</comment>
<organism evidence="1 2">
    <name type="scientific">Paractinoplanes rishiriensis</name>
    <dbReference type="NCBI Taxonomy" id="1050105"/>
    <lineage>
        <taxon>Bacteria</taxon>
        <taxon>Bacillati</taxon>
        <taxon>Actinomycetota</taxon>
        <taxon>Actinomycetes</taxon>
        <taxon>Micromonosporales</taxon>
        <taxon>Micromonosporaceae</taxon>
        <taxon>Paractinoplanes</taxon>
    </lineage>
</organism>
<dbReference type="RefSeq" id="WP_203791683.1">
    <property type="nucleotide sequence ID" value="NZ_BOMV01000161.1"/>
</dbReference>
<dbReference type="Proteomes" id="UP000636960">
    <property type="component" value="Unassembled WGS sequence"/>
</dbReference>
<gene>
    <name evidence="1" type="ORF">Ari01nite_99140</name>
</gene>
<dbReference type="EMBL" id="BOMV01000161">
    <property type="protein sequence ID" value="GIF02450.1"/>
    <property type="molecule type" value="Genomic_DNA"/>
</dbReference>
<keyword evidence="2" id="KW-1185">Reference proteome</keyword>